<dbReference type="GO" id="GO:0008113">
    <property type="term" value="F:peptide-methionine (S)-S-oxide reductase activity"/>
    <property type="evidence" value="ECO:0007669"/>
    <property type="project" value="UniProtKB-UniRule"/>
</dbReference>
<dbReference type="PANTHER" id="PTHR43774:SF1">
    <property type="entry name" value="PEPTIDE METHIONINE SULFOXIDE REDUCTASE MSRA 2"/>
    <property type="match status" value="1"/>
</dbReference>
<comment type="caution">
    <text evidence="7">The sequence shown here is derived from an EMBL/GenBank/DDBJ whole genome shotgun (WGS) entry which is preliminary data.</text>
</comment>
<dbReference type="EMBL" id="PKGZ01000001">
    <property type="protein sequence ID" value="PKY92028.1"/>
    <property type="molecule type" value="Genomic_DNA"/>
</dbReference>
<comment type="function">
    <text evidence="5">Has an important function as a repair enzyme for proteins that have been inactivated by oxidation. Catalyzes the reversible oxidation-reduction of methionine sulfoxide in proteins to methionine.</text>
</comment>
<dbReference type="Proteomes" id="UP000234775">
    <property type="component" value="Unassembled WGS sequence"/>
</dbReference>
<evidence type="ECO:0000256" key="4">
    <source>
        <dbReference type="ARBA" id="ARBA00048782"/>
    </source>
</evidence>
<evidence type="ECO:0000256" key="5">
    <source>
        <dbReference type="HAMAP-Rule" id="MF_01401"/>
    </source>
</evidence>
<keyword evidence="2 5" id="KW-0560">Oxidoreductase</keyword>
<reference evidence="8 10" key="2">
    <citation type="submission" date="2017-12" db="EMBL/GenBank/DDBJ databases">
        <title>Phylogenetic diversity of female urinary microbiome.</title>
        <authorList>
            <person name="Thomas-White K."/>
            <person name="Wolfe A.J."/>
        </authorList>
    </citation>
    <scope>NUCLEOTIDE SEQUENCE [LARGE SCALE GENOMIC DNA]</scope>
    <source>
        <strain evidence="8 10">UMB0844</strain>
    </source>
</reference>
<dbReference type="RefSeq" id="WP_060936465.1">
    <property type="nucleotide sequence ID" value="NZ_JASOZP010000001.1"/>
</dbReference>
<dbReference type="PATRIC" id="fig|87541.4.peg.364"/>
<dbReference type="HAMAP" id="MF_01401">
    <property type="entry name" value="MsrA"/>
    <property type="match status" value="1"/>
</dbReference>
<dbReference type="OrthoDB" id="4174719at2"/>
<dbReference type="AlphaFoldDB" id="A0A133Y3M8"/>
<dbReference type="EMBL" id="LSCQ01000019">
    <property type="protein sequence ID" value="KXB37804.1"/>
    <property type="molecule type" value="Genomic_DNA"/>
</dbReference>
<dbReference type="Gene3D" id="3.30.1060.10">
    <property type="entry name" value="Peptide methionine sulphoxide reductase MsrA"/>
    <property type="match status" value="1"/>
</dbReference>
<accession>A0A133Y3M8</accession>
<evidence type="ECO:0000313" key="9">
    <source>
        <dbReference type="Proteomes" id="UP000070422"/>
    </source>
</evidence>
<feature type="domain" description="Peptide methionine sulphoxide reductase MsrA" evidence="6">
    <location>
        <begin position="9"/>
        <end position="159"/>
    </location>
</feature>
<dbReference type="STRING" id="87541.AWM71_02420"/>
<evidence type="ECO:0000313" key="8">
    <source>
        <dbReference type="EMBL" id="PKY92028.1"/>
    </source>
</evidence>
<protein>
    <recommendedName>
        <fullName evidence="5">Peptide methionine sulfoxide reductase MsrA</fullName>
        <shortName evidence="5">Protein-methionine-S-oxide reductase</shortName>
        <ecNumber evidence="5">1.8.4.11</ecNumber>
    </recommendedName>
    <alternativeName>
        <fullName evidence="5">Peptide-methionine (S)-S-oxide reductase</fullName>
        <shortName evidence="5">Peptide Met(O) reductase</shortName>
    </alternativeName>
</protein>
<dbReference type="FunFam" id="3.30.1060.10:FF:000003">
    <property type="entry name" value="Peptide methionine sulfoxide reductase MsrA"/>
    <property type="match status" value="1"/>
</dbReference>
<dbReference type="InterPro" id="IPR036509">
    <property type="entry name" value="Met_Sox_Rdtase_MsrA_sf"/>
</dbReference>
<dbReference type="Pfam" id="PF01625">
    <property type="entry name" value="PMSR"/>
    <property type="match status" value="1"/>
</dbReference>
<dbReference type="InterPro" id="IPR002569">
    <property type="entry name" value="Met_Sox_Rdtase_MsrA_dom"/>
</dbReference>
<proteinExistence type="inferred from homology"/>
<gene>
    <name evidence="5 8" type="primary">msrA</name>
    <name evidence="8" type="ORF">CYJ27_00910</name>
    <name evidence="7" type="ORF">HMPREF3187_00363</name>
</gene>
<evidence type="ECO:0000313" key="7">
    <source>
        <dbReference type="EMBL" id="KXB37804.1"/>
    </source>
</evidence>
<sequence>MTEQKKSLATFSGGCFWCMVHPFDQLPGILKVVSGYTGGHVENPTYEEVCTGKTGHTEAIQITYDPDQMSYQELLTIYWQQTDPTDAMGQFADRGSSYRPVIYYHNEEQERLARASKQALEASDRFDQPIVTTIEPAQTFYPAEDYHQNFYQKNPNHYNNYRRGSGRDQFIAQNWKK</sequence>
<evidence type="ECO:0000313" key="10">
    <source>
        <dbReference type="Proteomes" id="UP000234775"/>
    </source>
</evidence>
<feature type="active site" evidence="5">
    <location>
        <position position="15"/>
    </location>
</feature>
<dbReference type="SUPFAM" id="SSF55068">
    <property type="entry name" value="Peptide methionine sulfoxide reductase"/>
    <property type="match status" value="1"/>
</dbReference>
<keyword evidence="10" id="KW-1185">Reference proteome</keyword>
<comment type="catalytic activity">
    <reaction evidence="4 5">
        <text>[thioredoxin]-disulfide + L-methionine + H2O = L-methionine (S)-S-oxide + [thioredoxin]-dithiol</text>
        <dbReference type="Rhea" id="RHEA:19993"/>
        <dbReference type="Rhea" id="RHEA-COMP:10698"/>
        <dbReference type="Rhea" id="RHEA-COMP:10700"/>
        <dbReference type="ChEBI" id="CHEBI:15377"/>
        <dbReference type="ChEBI" id="CHEBI:29950"/>
        <dbReference type="ChEBI" id="CHEBI:50058"/>
        <dbReference type="ChEBI" id="CHEBI:57844"/>
        <dbReference type="ChEBI" id="CHEBI:58772"/>
        <dbReference type="EC" id="1.8.4.11"/>
    </reaction>
</comment>
<evidence type="ECO:0000256" key="3">
    <source>
        <dbReference type="ARBA" id="ARBA00047806"/>
    </source>
</evidence>
<evidence type="ECO:0000256" key="1">
    <source>
        <dbReference type="ARBA" id="ARBA00005591"/>
    </source>
</evidence>
<reference evidence="7 9" key="1">
    <citation type="submission" date="2016-01" db="EMBL/GenBank/DDBJ databases">
        <authorList>
            <person name="Oliw E.H."/>
        </authorList>
    </citation>
    <scope>NUCLEOTIDE SEQUENCE [LARGE SCALE GENOMIC DNA]</scope>
    <source>
        <strain evidence="7 9">KA00635</strain>
    </source>
</reference>
<comment type="catalytic activity">
    <reaction evidence="3 5">
        <text>L-methionyl-[protein] + [thioredoxin]-disulfide + H2O = L-methionyl-(S)-S-oxide-[protein] + [thioredoxin]-dithiol</text>
        <dbReference type="Rhea" id="RHEA:14217"/>
        <dbReference type="Rhea" id="RHEA-COMP:10698"/>
        <dbReference type="Rhea" id="RHEA-COMP:10700"/>
        <dbReference type="Rhea" id="RHEA-COMP:12313"/>
        <dbReference type="Rhea" id="RHEA-COMP:12315"/>
        <dbReference type="ChEBI" id="CHEBI:15377"/>
        <dbReference type="ChEBI" id="CHEBI:16044"/>
        <dbReference type="ChEBI" id="CHEBI:29950"/>
        <dbReference type="ChEBI" id="CHEBI:44120"/>
        <dbReference type="ChEBI" id="CHEBI:50058"/>
        <dbReference type="EC" id="1.8.4.11"/>
    </reaction>
</comment>
<dbReference type="NCBIfam" id="TIGR00401">
    <property type="entry name" value="msrA"/>
    <property type="match status" value="1"/>
</dbReference>
<dbReference type="EC" id="1.8.4.11" evidence="5"/>
<dbReference type="Proteomes" id="UP000070422">
    <property type="component" value="Unassembled WGS sequence"/>
</dbReference>
<evidence type="ECO:0000256" key="2">
    <source>
        <dbReference type="ARBA" id="ARBA00023002"/>
    </source>
</evidence>
<organism evidence="7 9">
    <name type="scientific">Aerococcus christensenii</name>
    <dbReference type="NCBI Taxonomy" id="87541"/>
    <lineage>
        <taxon>Bacteria</taxon>
        <taxon>Bacillati</taxon>
        <taxon>Bacillota</taxon>
        <taxon>Bacilli</taxon>
        <taxon>Lactobacillales</taxon>
        <taxon>Aerococcaceae</taxon>
        <taxon>Aerococcus</taxon>
    </lineage>
</organism>
<name>A0A133Y3M8_9LACT</name>
<dbReference type="PANTHER" id="PTHR43774">
    <property type="entry name" value="PEPTIDE METHIONINE SULFOXIDE REDUCTASE"/>
    <property type="match status" value="1"/>
</dbReference>
<comment type="similarity">
    <text evidence="1 5">Belongs to the MsrA Met sulfoxide reductase family.</text>
</comment>
<evidence type="ECO:0000259" key="6">
    <source>
        <dbReference type="Pfam" id="PF01625"/>
    </source>
</evidence>